<keyword evidence="1" id="KW-0812">Transmembrane</keyword>
<feature type="transmembrane region" description="Helical" evidence="1">
    <location>
        <begin position="38"/>
        <end position="63"/>
    </location>
</feature>
<reference evidence="2" key="1">
    <citation type="submission" date="2020-03" db="EMBL/GenBank/DDBJ databases">
        <title>The deep terrestrial virosphere.</title>
        <authorList>
            <person name="Holmfeldt K."/>
            <person name="Nilsson E."/>
            <person name="Simone D."/>
            <person name="Lopez-Fernandez M."/>
            <person name="Wu X."/>
            <person name="de Brujin I."/>
            <person name="Lundin D."/>
            <person name="Andersson A."/>
            <person name="Bertilsson S."/>
            <person name="Dopson M."/>
        </authorList>
    </citation>
    <scope>NUCLEOTIDE SEQUENCE</scope>
    <source>
        <strain evidence="2">TM448A03803</strain>
    </source>
</reference>
<protein>
    <submittedName>
        <fullName evidence="2">Uncharacterized protein</fullName>
    </submittedName>
</protein>
<organism evidence="2">
    <name type="scientific">viral metagenome</name>
    <dbReference type="NCBI Taxonomy" id="1070528"/>
    <lineage>
        <taxon>unclassified sequences</taxon>
        <taxon>metagenomes</taxon>
        <taxon>organismal metagenomes</taxon>
    </lineage>
</organism>
<evidence type="ECO:0000256" key="1">
    <source>
        <dbReference type="SAM" id="Phobius"/>
    </source>
</evidence>
<dbReference type="EMBL" id="MT144444">
    <property type="protein sequence ID" value="QJA53709.1"/>
    <property type="molecule type" value="Genomic_DNA"/>
</dbReference>
<name>A0A6H2A1U7_9ZZZZ</name>
<gene>
    <name evidence="2" type="ORF">TM448A03803_0004</name>
</gene>
<keyword evidence="1" id="KW-0472">Membrane</keyword>
<proteinExistence type="predicted"/>
<sequence>MTMDELHAFVIGAAETFCPWKPRHPMSMDYNNPLKEEYHYYLIGRAAGFIALLCVILLFSWIIKEVL</sequence>
<accession>A0A6H2A1U7</accession>
<dbReference type="AlphaFoldDB" id="A0A6H2A1U7"/>
<evidence type="ECO:0000313" key="2">
    <source>
        <dbReference type="EMBL" id="QJA53709.1"/>
    </source>
</evidence>
<keyword evidence="1" id="KW-1133">Transmembrane helix</keyword>